<evidence type="ECO:0000313" key="2">
    <source>
        <dbReference type="Proteomes" id="UP001148662"/>
    </source>
</evidence>
<protein>
    <submittedName>
        <fullName evidence="1">Uncharacterized protein</fullName>
    </submittedName>
</protein>
<accession>A0ACC1SZW8</accession>
<organism evidence="1 2">
    <name type="scientific">Phlebia brevispora</name>
    <dbReference type="NCBI Taxonomy" id="194682"/>
    <lineage>
        <taxon>Eukaryota</taxon>
        <taxon>Fungi</taxon>
        <taxon>Dikarya</taxon>
        <taxon>Basidiomycota</taxon>
        <taxon>Agaricomycotina</taxon>
        <taxon>Agaricomycetes</taxon>
        <taxon>Polyporales</taxon>
        <taxon>Meruliaceae</taxon>
        <taxon>Phlebia</taxon>
    </lineage>
</organism>
<keyword evidence="2" id="KW-1185">Reference proteome</keyword>
<dbReference type="Proteomes" id="UP001148662">
    <property type="component" value="Unassembled WGS sequence"/>
</dbReference>
<comment type="caution">
    <text evidence="1">The sequence shown here is derived from an EMBL/GenBank/DDBJ whole genome shotgun (WGS) entry which is preliminary data.</text>
</comment>
<sequence>MQNGMDGVHIGSAAQIVPVIEDLIELIIESSPIRQALEEGLTQEKEFAKEVREAIAKENASWKARTESKDKASREQHNRTLQDLEYCGQLVATHYSPRFAPLGRDNDGRIYYALNAGPGEFEASLQLVRGKDSRIKIGRRRGPWTADDRRGLQKWSWFVAVWGRKPEGAKIPEEDEDEDEDDHEDAWWGFWQPEEILKLAEWISRKSDLREEPKEKDKTARADGHLQRAKPSANGKTKGNGSRGRTVSAMSSLTSLSSSRSARELSPLSDLSSDEEGGDDDEETADESNTQGPPNVQELRGLVKGLREYAEMLQWRAGRVMRDAREDSESPTN</sequence>
<reference evidence="1" key="1">
    <citation type="submission" date="2022-07" db="EMBL/GenBank/DDBJ databases">
        <title>Genome Sequence of Phlebia brevispora.</title>
        <authorList>
            <person name="Buettner E."/>
        </authorList>
    </citation>
    <scope>NUCLEOTIDE SEQUENCE</scope>
    <source>
        <strain evidence="1">MPL23</strain>
    </source>
</reference>
<evidence type="ECO:0000313" key="1">
    <source>
        <dbReference type="EMBL" id="KAJ3549721.1"/>
    </source>
</evidence>
<name>A0ACC1SZW8_9APHY</name>
<dbReference type="EMBL" id="JANHOG010000924">
    <property type="protein sequence ID" value="KAJ3549721.1"/>
    <property type="molecule type" value="Genomic_DNA"/>
</dbReference>
<proteinExistence type="predicted"/>
<gene>
    <name evidence="1" type="ORF">NM688_g5151</name>
</gene>